<dbReference type="EMBL" id="UZAF01016992">
    <property type="protein sequence ID" value="VDO36566.1"/>
    <property type="molecule type" value="Genomic_DNA"/>
</dbReference>
<feature type="region of interest" description="Disordered" evidence="1">
    <location>
        <begin position="64"/>
        <end position="110"/>
    </location>
</feature>
<name>A0A0N4WEL7_HAEPC</name>
<accession>A0A0N4WEL7</accession>
<proteinExistence type="predicted"/>
<evidence type="ECO:0000313" key="3">
    <source>
        <dbReference type="Proteomes" id="UP000268014"/>
    </source>
</evidence>
<evidence type="ECO:0000313" key="4">
    <source>
        <dbReference type="WBParaSite" id="HPLM_0000909301-mRNA-1"/>
    </source>
</evidence>
<feature type="compositionally biased region" description="Low complexity" evidence="1">
    <location>
        <begin position="95"/>
        <end position="104"/>
    </location>
</feature>
<reference evidence="2 3" key="2">
    <citation type="submission" date="2018-11" db="EMBL/GenBank/DDBJ databases">
        <authorList>
            <consortium name="Pathogen Informatics"/>
        </authorList>
    </citation>
    <scope>NUCLEOTIDE SEQUENCE [LARGE SCALE GENOMIC DNA]</scope>
    <source>
        <strain evidence="2 3">MHpl1</strain>
    </source>
</reference>
<evidence type="ECO:0000256" key="1">
    <source>
        <dbReference type="SAM" id="MobiDB-lite"/>
    </source>
</evidence>
<gene>
    <name evidence="2" type="ORF">HPLM_LOCUS9085</name>
</gene>
<protein>
    <submittedName>
        <fullName evidence="4">CACTA en-spm transposon protein</fullName>
    </submittedName>
</protein>
<evidence type="ECO:0000313" key="2">
    <source>
        <dbReference type="EMBL" id="VDO36566.1"/>
    </source>
</evidence>
<sequence length="110" mass="12478">MGAAERLAVTFKKNFEKMQEDSSSAKLQRSFSGPTAELRAFHSKESDAFLGRPIRVSFCYIKGQQSQPEEGGQYDRQRDKAIQFGDSLPNIPLLQSQRQNSSNNRSRRAH</sequence>
<dbReference type="AlphaFoldDB" id="A0A0N4WEL7"/>
<dbReference type="Proteomes" id="UP000268014">
    <property type="component" value="Unassembled WGS sequence"/>
</dbReference>
<organism evidence="4">
    <name type="scientific">Haemonchus placei</name>
    <name type="common">Barber's pole worm</name>
    <dbReference type="NCBI Taxonomy" id="6290"/>
    <lineage>
        <taxon>Eukaryota</taxon>
        <taxon>Metazoa</taxon>
        <taxon>Ecdysozoa</taxon>
        <taxon>Nematoda</taxon>
        <taxon>Chromadorea</taxon>
        <taxon>Rhabditida</taxon>
        <taxon>Rhabditina</taxon>
        <taxon>Rhabditomorpha</taxon>
        <taxon>Strongyloidea</taxon>
        <taxon>Trichostrongylidae</taxon>
        <taxon>Haemonchus</taxon>
    </lineage>
</organism>
<keyword evidence="3" id="KW-1185">Reference proteome</keyword>
<dbReference type="WBParaSite" id="HPLM_0000909301-mRNA-1">
    <property type="protein sequence ID" value="HPLM_0000909301-mRNA-1"/>
    <property type="gene ID" value="HPLM_0000909301"/>
</dbReference>
<reference evidence="4" key="1">
    <citation type="submission" date="2017-02" db="UniProtKB">
        <authorList>
            <consortium name="WormBaseParasite"/>
        </authorList>
    </citation>
    <scope>IDENTIFICATION</scope>
</reference>